<reference evidence="1 2" key="1">
    <citation type="submission" date="2024-11" db="EMBL/GenBank/DDBJ databases">
        <authorList>
            <person name="Heng Y.C."/>
            <person name="Lim A.C.H."/>
            <person name="Lee J.K.Y."/>
            <person name="Kittelmann S."/>
        </authorList>
    </citation>
    <scope>NUCLEOTIDE SEQUENCE [LARGE SCALE GENOMIC DNA]</scope>
    <source>
        <strain evidence="1 2">WILCCON 0112</strain>
    </source>
</reference>
<dbReference type="Proteomes" id="UP001623600">
    <property type="component" value="Unassembled WGS sequence"/>
</dbReference>
<keyword evidence="2" id="KW-1185">Reference proteome</keyword>
<name>A0ABW8S176_9CLOT</name>
<protein>
    <recommendedName>
        <fullName evidence="3">CDI immunity protein domain-containing protein</fullName>
    </recommendedName>
</protein>
<sequence length="87" mass="10338">MGKKITEEIYLDKAQNGARKLFDINNYRFLDGNKEDYESYFLIDFDDNIFYELSLKEAYNLLALYVCNDVSEHILVNQIEELIQTIE</sequence>
<organism evidence="1 2">
    <name type="scientific">Candidatus Clostridium helianthi</name>
    <dbReference type="NCBI Taxonomy" id="3381660"/>
    <lineage>
        <taxon>Bacteria</taxon>
        <taxon>Bacillati</taxon>
        <taxon>Bacillota</taxon>
        <taxon>Clostridia</taxon>
        <taxon>Eubacteriales</taxon>
        <taxon>Clostridiaceae</taxon>
        <taxon>Clostridium</taxon>
    </lineage>
</organism>
<dbReference type="EMBL" id="JBJIAB010000002">
    <property type="protein sequence ID" value="MFL0163990.1"/>
    <property type="molecule type" value="Genomic_DNA"/>
</dbReference>
<gene>
    <name evidence="1" type="ORF">ACJDTP_02770</name>
</gene>
<evidence type="ECO:0008006" key="3">
    <source>
        <dbReference type="Google" id="ProtNLM"/>
    </source>
</evidence>
<accession>A0ABW8S176</accession>
<comment type="caution">
    <text evidence="1">The sequence shown here is derived from an EMBL/GenBank/DDBJ whole genome shotgun (WGS) entry which is preliminary data.</text>
</comment>
<dbReference type="RefSeq" id="WP_406760445.1">
    <property type="nucleotide sequence ID" value="NZ_JBJIAB010000002.1"/>
</dbReference>
<proteinExistence type="predicted"/>
<evidence type="ECO:0000313" key="2">
    <source>
        <dbReference type="Proteomes" id="UP001623600"/>
    </source>
</evidence>
<evidence type="ECO:0000313" key="1">
    <source>
        <dbReference type="EMBL" id="MFL0163990.1"/>
    </source>
</evidence>